<comment type="caution">
    <text evidence="2">The sequence shown here is derived from an EMBL/GenBank/DDBJ whole genome shotgun (WGS) entry which is preliminary data.</text>
</comment>
<dbReference type="RefSeq" id="WP_189070873.1">
    <property type="nucleotide sequence ID" value="NZ_BMPE01000027.1"/>
</dbReference>
<dbReference type="PROSITE" id="PS51257">
    <property type="entry name" value="PROKAR_LIPOPROTEIN"/>
    <property type="match status" value="1"/>
</dbReference>
<dbReference type="Proteomes" id="UP000604341">
    <property type="component" value="Unassembled WGS sequence"/>
</dbReference>
<accession>A0ABQ2FR03</accession>
<protein>
    <recommendedName>
        <fullName evidence="4">Lipoprotein</fullName>
    </recommendedName>
</protein>
<evidence type="ECO:0008006" key="4">
    <source>
        <dbReference type="Google" id="ProtNLM"/>
    </source>
</evidence>
<gene>
    <name evidence="2" type="ORF">GCM10010844_41320</name>
</gene>
<evidence type="ECO:0000256" key="1">
    <source>
        <dbReference type="SAM" id="SignalP"/>
    </source>
</evidence>
<name>A0ABQ2FR03_9DEIO</name>
<proteinExistence type="predicted"/>
<reference evidence="3" key="1">
    <citation type="journal article" date="2019" name="Int. J. Syst. Evol. Microbiol.">
        <title>The Global Catalogue of Microorganisms (GCM) 10K type strain sequencing project: providing services to taxonomists for standard genome sequencing and annotation.</title>
        <authorList>
            <consortium name="The Broad Institute Genomics Platform"/>
            <consortium name="The Broad Institute Genome Sequencing Center for Infectious Disease"/>
            <person name="Wu L."/>
            <person name="Ma J."/>
        </authorList>
    </citation>
    <scope>NUCLEOTIDE SEQUENCE [LARGE SCALE GENOMIC DNA]</scope>
    <source>
        <strain evidence="3">JCM 19173</strain>
    </source>
</reference>
<feature type="signal peptide" evidence="1">
    <location>
        <begin position="1"/>
        <end position="21"/>
    </location>
</feature>
<sequence>MRHRRWSLTLLAALLTGCGQLLPPSSPTRAWGVPYTALVVPDGSLNPFDGRADGYRVRIEARHASNTFLIAHELTHVWTWHHKRLMREWEGVPCAVQPAWHCTAREAHADAVAQAVVAAGCSAGDLGWPGVPPTGCTLPDPDDVHVP</sequence>
<dbReference type="EMBL" id="BMPE01000027">
    <property type="protein sequence ID" value="GGL18199.1"/>
    <property type="molecule type" value="Genomic_DNA"/>
</dbReference>
<keyword evidence="1" id="KW-0732">Signal</keyword>
<feature type="chain" id="PRO_5047207426" description="Lipoprotein" evidence="1">
    <location>
        <begin position="22"/>
        <end position="147"/>
    </location>
</feature>
<evidence type="ECO:0000313" key="3">
    <source>
        <dbReference type="Proteomes" id="UP000604341"/>
    </source>
</evidence>
<evidence type="ECO:0000313" key="2">
    <source>
        <dbReference type="EMBL" id="GGL18199.1"/>
    </source>
</evidence>
<keyword evidence="3" id="KW-1185">Reference proteome</keyword>
<organism evidence="2 3">
    <name type="scientific">Deinococcus radiotolerans</name>
    <dbReference type="NCBI Taxonomy" id="1309407"/>
    <lineage>
        <taxon>Bacteria</taxon>
        <taxon>Thermotogati</taxon>
        <taxon>Deinococcota</taxon>
        <taxon>Deinococci</taxon>
        <taxon>Deinococcales</taxon>
        <taxon>Deinococcaceae</taxon>
        <taxon>Deinococcus</taxon>
    </lineage>
</organism>